<keyword evidence="4" id="KW-1133">Transmembrane helix</keyword>
<keyword evidence="1" id="KW-0808">Transferase</keyword>
<sequence>MTWRVLVGIALLWLLAGCASHRATDRDALVTLTQADAVRGSWQGNEAPVEGWMPVSLLDDWSKRWPGHDGVVWYRLHMNVRDANQPIGLLLDYVCLADAVYVNGSLVHQDPSLTEPLSRSWVAPQYFLLDKPLLQSGDNIVLIRVSGLAAYQPGLGAVRYGDVQVAYSEYRKGWLARYQLRFFDFAISAVLGGVFLMMWLFRRKDATYGWYALNVLIGAVFEWNYIASDVWPFSGTDGFEAFNVAVYVAYVCSFVVFLLRYCEQRWPRLERVLFALSLLAFACALVAPGWVGPSRGPWIAVASLIYYIALPTFMIHAWRSRKADQRVLALCLIIPMVASVHDILLFYQWVHDRIYLLALTAPFTLVGMGFVLAYRFSAAMRRVDGFNVELQTKVDAATTELSTSLEREHTLALATTRMSERLNLVRDLHDGFGGSLVSAIAALEHPTSEQDVKPTVETLKELRDDLRLVIDTTAQDHSRDLAELLGPFRYRWTRRLDAIDIEARWQLESLEGLHLSAAQQLDLLRFLQEALTNVMKHSGATCVDVTMRAAEANLHVTVKDNGRGFDPAVARAAASGAGLSSLSARAHRLSGAWTLDAESGTGVTLKLVVPLITAAS</sequence>
<dbReference type="PANTHER" id="PTHR24421:SF58">
    <property type="entry name" value="SIGNAL TRANSDUCTION HISTIDINE-PROTEIN KINASE_PHOSPHATASE UHPB"/>
    <property type="match status" value="1"/>
</dbReference>
<name>A0ABQ5XIK0_9GAMM</name>
<keyword evidence="2 7" id="KW-0418">Kinase</keyword>
<evidence type="ECO:0000256" key="5">
    <source>
        <dbReference type="SAM" id="SignalP"/>
    </source>
</evidence>
<evidence type="ECO:0000256" key="3">
    <source>
        <dbReference type="ARBA" id="ARBA00023012"/>
    </source>
</evidence>
<keyword evidence="3" id="KW-0902">Two-component regulatory system</keyword>
<evidence type="ECO:0000259" key="6">
    <source>
        <dbReference type="PROSITE" id="PS50109"/>
    </source>
</evidence>
<dbReference type="InterPro" id="IPR036890">
    <property type="entry name" value="HATPase_C_sf"/>
</dbReference>
<dbReference type="Proteomes" id="UP001156670">
    <property type="component" value="Unassembled WGS sequence"/>
</dbReference>
<keyword evidence="4" id="KW-0812">Transmembrane</keyword>
<dbReference type="InterPro" id="IPR011623">
    <property type="entry name" value="7TMR_DISM_rcpt_extracell_dom1"/>
</dbReference>
<feature type="transmembrane region" description="Helical" evidence="4">
    <location>
        <begin position="354"/>
        <end position="374"/>
    </location>
</feature>
<dbReference type="SUPFAM" id="SSF55874">
    <property type="entry name" value="ATPase domain of HSP90 chaperone/DNA topoisomerase II/histidine kinase"/>
    <property type="match status" value="1"/>
</dbReference>
<dbReference type="Gene3D" id="2.60.120.260">
    <property type="entry name" value="Galactose-binding domain-like"/>
    <property type="match status" value="1"/>
</dbReference>
<evidence type="ECO:0000256" key="1">
    <source>
        <dbReference type="ARBA" id="ARBA00022679"/>
    </source>
</evidence>
<feature type="chain" id="PRO_5045513232" evidence="5">
    <location>
        <begin position="23"/>
        <end position="616"/>
    </location>
</feature>
<dbReference type="EMBL" id="BSOB01000005">
    <property type="protein sequence ID" value="GLQ91488.1"/>
    <property type="molecule type" value="Genomic_DNA"/>
</dbReference>
<dbReference type="GO" id="GO:0016301">
    <property type="term" value="F:kinase activity"/>
    <property type="evidence" value="ECO:0007669"/>
    <property type="project" value="UniProtKB-KW"/>
</dbReference>
<keyword evidence="5" id="KW-0732">Signal</keyword>
<feature type="signal peptide" evidence="5">
    <location>
        <begin position="1"/>
        <end position="22"/>
    </location>
</feature>
<proteinExistence type="predicted"/>
<dbReference type="InterPro" id="IPR008979">
    <property type="entry name" value="Galactose-bd-like_sf"/>
</dbReference>
<feature type="transmembrane region" description="Helical" evidence="4">
    <location>
        <begin position="327"/>
        <end position="348"/>
    </location>
</feature>
<feature type="transmembrane region" description="Helical" evidence="4">
    <location>
        <begin position="272"/>
        <end position="291"/>
    </location>
</feature>
<dbReference type="SMART" id="SM00387">
    <property type="entry name" value="HATPase_c"/>
    <property type="match status" value="1"/>
</dbReference>
<accession>A0ABQ5XIK0</accession>
<dbReference type="InterPro" id="IPR003594">
    <property type="entry name" value="HATPase_dom"/>
</dbReference>
<feature type="transmembrane region" description="Helical" evidence="4">
    <location>
        <begin position="182"/>
        <end position="201"/>
    </location>
</feature>
<dbReference type="InterPro" id="IPR005467">
    <property type="entry name" value="His_kinase_dom"/>
</dbReference>
<evidence type="ECO:0000313" key="7">
    <source>
        <dbReference type="EMBL" id="GLQ91488.1"/>
    </source>
</evidence>
<dbReference type="Pfam" id="PF07695">
    <property type="entry name" value="7TMR-DISM_7TM"/>
    <property type="match status" value="1"/>
</dbReference>
<keyword evidence="4" id="KW-0472">Membrane</keyword>
<evidence type="ECO:0000313" key="8">
    <source>
        <dbReference type="Proteomes" id="UP001156670"/>
    </source>
</evidence>
<dbReference type="PROSITE" id="PS51257">
    <property type="entry name" value="PROKAR_LIPOPROTEIN"/>
    <property type="match status" value="1"/>
</dbReference>
<protein>
    <submittedName>
        <fullName evidence="7">Histidine kinase</fullName>
    </submittedName>
</protein>
<dbReference type="CDD" id="cd16917">
    <property type="entry name" value="HATPase_UhpB-NarQ-NarX-like"/>
    <property type="match status" value="1"/>
</dbReference>
<dbReference type="Pfam" id="PF02518">
    <property type="entry name" value="HATPase_c"/>
    <property type="match status" value="1"/>
</dbReference>
<dbReference type="RefSeq" id="WP_284319259.1">
    <property type="nucleotide sequence ID" value="NZ_BSOB01000005.1"/>
</dbReference>
<feature type="transmembrane region" description="Helical" evidence="4">
    <location>
        <begin position="297"/>
        <end position="315"/>
    </location>
</feature>
<dbReference type="SUPFAM" id="SSF49785">
    <property type="entry name" value="Galactose-binding domain-like"/>
    <property type="match status" value="1"/>
</dbReference>
<dbReference type="PROSITE" id="PS50109">
    <property type="entry name" value="HIS_KIN"/>
    <property type="match status" value="1"/>
</dbReference>
<reference evidence="8" key="1">
    <citation type="journal article" date="2019" name="Int. J. Syst. Evol. Microbiol.">
        <title>The Global Catalogue of Microorganisms (GCM) 10K type strain sequencing project: providing services to taxonomists for standard genome sequencing and annotation.</title>
        <authorList>
            <consortium name="The Broad Institute Genomics Platform"/>
            <consortium name="The Broad Institute Genome Sequencing Center for Infectious Disease"/>
            <person name="Wu L."/>
            <person name="Ma J."/>
        </authorList>
    </citation>
    <scope>NUCLEOTIDE SEQUENCE [LARGE SCALE GENOMIC DNA]</scope>
    <source>
        <strain evidence="8">NBRC 111980</strain>
    </source>
</reference>
<evidence type="ECO:0000256" key="2">
    <source>
        <dbReference type="ARBA" id="ARBA00022777"/>
    </source>
</evidence>
<evidence type="ECO:0000256" key="4">
    <source>
        <dbReference type="SAM" id="Phobius"/>
    </source>
</evidence>
<feature type="transmembrane region" description="Helical" evidence="4">
    <location>
        <begin position="208"/>
        <end position="226"/>
    </location>
</feature>
<gene>
    <name evidence="7" type="ORF">GCM10007901_04380</name>
</gene>
<comment type="caution">
    <text evidence="7">The sequence shown here is derived from an EMBL/GenBank/DDBJ whole genome shotgun (WGS) entry which is preliminary data.</text>
</comment>
<feature type="transmembrane region" description="Helical" evidence="4">
    <location>
        <begin position="241"/>
        <end position="260"/>
    </location>
</feature>
<dbReference type="InterPro" id="IPR050482">
    <property type="entry name" value="Sensor_HK_TwoCompSys"/>
</dbReference>
<keyword evidence="8" id="KW-1185">Reference proteome</keyword>
<feature type="domain" description="Histidine kinase" evidence="6">
    <location>
        <begin position="523"/>
        <end position="613"/>
    </location>
</feature>
<dbReference type="Gene3D" id="3.30.565.10">
    <property type="entry name" value="Histidine kinase-like ATPase, C-terminal domain"/>
    <property type="match status" value="1"/>
</dbReference>
<dbReference type="PANTHER" id="PTHR24421">
    <property type="entry name" value="NITRATE/NITRITE SENSOR PROTEIN NARX-RELATED"/>
    <property type="match status" value="1"/>
</dbReference>
<organism evidence="7 8">
    <name type="scientific">Dyella acidisoli</name>
    <dbReference type="NCBI Taxonomy" id="1867834"/>
    <lineage>
        <taxon>Bacteria</taxon>
        <taxon>Pseudomonadati</taxon>
        <taxon>Pseudomonadota</taxon>
        <taxon>Gammaproteobacteria</taxon>
        <taxon>Lysobacterales</taxon>
        <taxon>Rhodanobacteraceae</taxon>
        <taxon>Dyella</taxon>
    </lineage>
</organism>